<sequence>MSMIEVRGPDFIFHKDEYLEVDVSASEHPNHFWIQIIGSHSLQLDQLLIEMTQHYDNSRPEDLTVHVGDIVAVPYSADGSWYRAQILGTQENGNVDLYFVDFGDNGH</sequence>
<organism evidence="2 3">
    <name type="scientific">Cricetulus griseus</name>
    <name type="common">Chinese hamster</name>
    <name type="synonym">Cricetulus barabensis griseus</name>
    <dbReference type="NCBI Taxonomy" id="10029"/>
    <lineage>
        <taxon>Eukaryota</taxon>
        <taxon>Metazoa</taxon>
        <taxon>Chordata</taxon>
        <taxon>Craniata</taxon>
        <taxon>Vertebrata</taxon>
        <taxon>Euteleostomi</taxon>
        <taxon>Mammalia</taxon>
        <taxon>Eutheria</taxon>
        <taxon>Euarchontoglires</taxon>
        <taxon>Glires</taxon>
        <taxon>Rodentia</taxon>
        <taxon>Myomorpha</taxon>
        <taxon>Muroidea</taxon>
        <taxon>Cricetidae</taxon>
        <taxon>Cricetinae</taxon>
        <taxon>Cricetulus</taxon>
    </lineage>
</organism>
<evidence type="ECO:0000313" key="3">
    <source>
        <dbReference type="Proteomes" id="UP000001075"/>
    </source>
</evidence>
<name>G3HH55_CRIGR</name>
<evidence type="ECO:0000259" key="1">
    <source>
        <dbReference type="PROSITE" id="PS50304"/>
    </source>
</evidence>
<gene>
    <name evidence="2" type="ORF">I79_009952</name>
</gene>
<dbReference type="Pfam" id="PF00567">
    <property type="entry name" value="TUDOR"/>
    <property type="match status" value="1"/>
</dbReference>
<accession>G3HH55</accession>
<reference evidence="3" key="1">
    <citation type="journal article" date="2011" name="Nat. Biotechnol.">
        <title>The genomic sequence of the Chinese hamster ovary (CHO)-K1 cell line.</title>
        <authorList>
            <person name="Xu X."/>
            <person name="Nagarajan H."/>
            <person name="Lewis N.E."/>
            <person name="Pan S."/>
            <person name="Cai Z."/>
            <person name="Liu X."/>
            <person name="Chen W."/>
            <person name="Xie M."/>
            <person name="Wang W."/>
            <person name="Hammond S."/>
            <person name="Andersen M.R."/>
            <person name="Neff N."/>
            <person name="Passarelli B."/>
            <person name="Koh W."/>
            <person name="Fan H.C."/>
            <person name="Wang J."/>
            <person name="Gui Y."/>
            <person name="Lee K.H."/>
            <person name="Betenbaugh M.J."/>
            <person name="Quake S.R."/>
            <person name="Famili I."/>
            <person name="Palsson B.O."/>
            <person name="Wang J."/>
        </authorList>
    </citation>
    <scope>NUCLEOTIDE SEQUENCE [LARGE SCALE GENOMIC DNA]</scope>
    <source>
        <strain evidence="3">CHO K1 cell line</strain>
    </source>
</reference>
<dbReference type="PANTHER" id="PTHR22948">
    <property type="entry name" value="TUDOR DOMAIN CONTAINING PROTEIN"/>
    <property type="match status" value="1"/>
</dbReference>
<dbReference type="SUPFAM" id="SSF63748">
    <property type="entry name" value="Tudor/PWWP/MBT"/>
    <property type="match status" value="1"/>
</dbReference>
<dbReference type="Proteomes" id="UP000001075">
    <property type="component" value="Unassembled WGS sequence"/>
</dbReference>
<dbReference type="PANTHER" id="PTHR22948:SF18">
    <property type="entry name" value="TUDOR AND KH DOMAIN-CONTAINING PROTEIN"/>
    <property type="match status" value="1"/>
</dbReference>
<dbReference type="InParanoid" id="G3HH55"/>
<dbReference type="GO" id="GO:0030719">
    <property type="term" value="P:P granule organization"/>
    <property type="evidence" value="ECO:0007669"/>
    <property type="project" value="TreeGrafter"/>
</dbReference>
<dbReference type="EMBL" id="JH000370">
    <property type="protein sequence ID" value="EGW05156.1"/>
    <property type="molecule type" value="Genomic_DNA"/>
</dbReference>
<dbReference type="PROSITE" id="PS50304">
    <property type="entry name" value="TUDOR"/>
    <property type="match status" value="1"/>
</dbReference>
<protein>
    <submittedName>
        <fullName evidence="2">Tudor and KH domain-containing protein</fullName>
    </submittedName>
</protein>
<dbReference type="GO" id="GO:0007283">
    <property type="term" value="P:spermatogenesis"/>
    <property type="evidence" value="ECO:0007669"/>
    <property type="project" value="TreeGrafter"/>
</dbReference>
<dbReference type="AlphaFoldDB" id="G3HH55"/>
<dbReference type="GO" id="GO:0043186">
    <property type="term" value="C:P granule"/>
    <property type="evidence" value="ECO:0007669"/>
    <property type="project" value="TreeGrafter"/>
</dbReference>
<proteinExistence type="predicted"/>
<dbReference type="InterPro" id="IPR050621">
    <property type="entry name" value="Tudor_domain_containing"/>
</dbReference>
<dbReference type="Gene3D" id="2.30.30.140">
    <property type="match status" value="1"/>
</dbReference>
<dbReference type="GO" id="GO:0034587">
    <property type="term" value="P:piRNA processing"/>
    <property type="evidence" value="ECO:0007669"/>
    <property type="project" value="TreeGrafter"/>
</dbReference>
<dbReference type="InterPro" id="IPR002999">
    <property type="entry name" value="Tudor"/>
</dbReference>
<feature type="domain" description="Tudor" evidence="1">
    <location>
        <begin position="64"/>
        <end position="107"/>
    </location>
</feature>
<dbReference type="STRING" id="10029.G3HH55"/>
<evidence type="ECO:0000313" key="2">
    <source>
        <dbReference type="EMBL" id="EGW05156.1"/>
    </source>
</evidence>